<name>A0A552G4X6_MICAE</name>
<accession>A0A552G4X6</accession>
<dbReference type="Proteomes" id="UP000316958">
    <property type="component" value="Unassembled WGS sequence"/>
</dbReference>
<evidence type="ECO:0000313" key="1">
    <source>
        <dbReference type="EMBL" id="TRU54039.1"/>
    </source>
</evidence>
<organism evidence="1 2">
    <name type="scientific">Microcystis aeruginosa Ma_QC_Ch_20071001_S25D</name>
    <dbReference type="NCBI Taxonomy" id="2486250"/>
    <lineage>
        <taxon>Bacteria</taxon>
        <taxon>Bacillati</taxon>
        <taxon>Cyanobacteriota</taxon>
        <taxon>Cyanophyceae</taxon>
        <taxon>Oscillatoriophycideae</taxon>
        <taxon>Chroococcales</taxon>
        <taxon>Microcystaceae</taxon>
        <taxon>Microcystis</taxon>
    </lineage>
</organism>
<proteinExistence type="predicted"/>
<protein>
    <submittedName>
        <fullName evidence="1">DUF2283 domain-containing protein</fullName>
    </submittedName>
</protein>
<evidence type="ECO:0000313" key="2">
    <source>
        <dbReference type="Proteomes" id="UP000316958"/>
    </source>
</evidence>
<dbReference type="InterPro" id="IPR019270">
    <property type="entry name" value="DUF2283"/>
</dbReference>
<gene>
    <name evidence="1" type="ORF">EWV57_02655</name>
</gene>
<sequence>MAEVNVYYDPVGNTLTVWFGDRHTEYLCEETGDEVILMKNKQGKVIGFEKLNYTIAENTNLKISLETAIAIES</sequence>
<comment type="caution">
    <text evidence="1">The sequence shown here is derived from an EMBL/GenBank/DDBJ whole genome shotgun (WGS) entry which is preliminary data.</text>
</comment>
<dbReference type="EMBL" id="SFBE01000045">
    <property type="protein sequence ID" value="TRU54039.1"/>
    <property type="molecule type" value="Genomic_DNA"/>
</dbReference>
<dbReference type="AlphaFoldDB" id="A0A552G4X6"/>
<reference evidence="1 2" key="1">
    <citation type="submission" date="2019-01" db="EMBL/GenBank/DDBJ databases">
        <title>Coherence of Microcystis species and biogeography revealed through population genomics.</title>
        <authorList>
            <person name="Perez-Carrascal O.M."/>
            <person name="Terrat Y."/>
            <person name="Giani A."/>
            <person name="Fortin N."/>
            <person name="Tromas N."/>
            <person name="Shapiro B.J."/>
        </authorList>
    </citation>
    <scope>NUCLEOTIDE SEQUENCE [LARGE SCALE GENOMIC DNA]</scope>
    <source>
        <strain evidence="1">Ma_QC_Ch_20071001_S25D</strain>
    </source>
</reference>
<dbReference type="Pfam" id="PF10049">
    <property type="entry name" value="DUF2283"/>
    <property type="match status" value="1"/>
</dbReference>